<name>A0A8T1CZG2_9STRA</name>
<feature type="region of interest" description="Disordered" evidence="1">
    <location>
        <begin position="1"/>
        <end position="86"/>
    </location>
</feature>
<dbReference type="AlphaFoldDB" id="A0A8T1CZG2"/>
<feature type="non-terminal residue" evidence="2">
    <location>
        <position position="108"/>
    </location>
</feature>
<dbReference type="Proteomes" id="UP000774804">
    <property type="component" value="Unassembled WGS sequence"/>
</dbReference>
<evidence type="ECO:0000256" key="1">
    <source>
        <dbReference type="SAM" id="MobiDB-lite"/>
    </source>
</evidence>
<evidence type="ECO:0000313" key="3">
    <source>
        <dbReference type="Proteomes" id="UP000774804"/>
    </source>
</evidence>
<dbReference type="EMBL" id="RCMI01000127">
    <property type="protein sequence ID" value="KAG2932041.1"/>
    <property type="molecule type" value="Genomic_DNA"/>
</dbReference>
<gene>
    <name evidence="2" type="ORF">PC115_g5930</name>
</gene>
<accession>A0A8T1CZG2</accession>
<organism evidence="2 3">
    <name type="scientific">Phytophthora cactorum</name>
    <dbReference type="NCBI Taxonomy" id="29920"/>
    <lineage>
        <taxon>Eukaryota</taxon>
        <taxon>Sar</taxon>
        <taxon>Stramenopiles</taxon>
        <taxon>Oomycota</taxon>
        <taxon>Peronosporomycetes</taxon>
        <taxon>Peronosporales</taxon>
        <taxon>Peronosporaceae</taxon>
        <taxon>Phytophthora</taxon>
    </lineage>
</organism>
<evidence type="ECO:0000313" key="2">
    <source>
        <dbReference type="EMBL" id="KAG2932041.1"/>
    </source>
</evidence>
<sequence length="108" mass="11665">MGKHRGRGPTGKWPAAPKGDALVVVNPSMLQSAARGRPKSQQDGKKKKQNQSKKRKTAKEDSEGPKRTQKKRKQTLEDKTIVSNVSVSSAAKLTREEGGGASCTVLRV</sequence>
<dbReference type="VEuPathDB" id="FungiDB:PC110_g6729"/>
<protein>
    <submittedName>
        <fullName evidence="2">Uncharacterized protein</fullName>
    </submittedName>
</protein>
<reference evidence="2" key="1">
    <citation type="submission" date="2018-10" db="EMBL/GenBank/DDBJ databases">
        <title>Effector identification in a new, highly contiguous assembly of the strawberry crown rot pathogen Phytophthora cactorum.</title>
        <authorList>
            <person name="Armitage A.D."/>
            <person name="Nellist C.F."/>
            <person name="Bates H."/>
            <person name="Vickerstaff R.J."/>
            <person name="Harrison R.J."/>
        </authorList>
    </citation>
    <scope>NUCLEOTIDE SEQUENCE</scope>
    <source>
        <strain evidence="2">4032</strain>
    </source>
</reference>
<comment type="caution">
    <text evidence="2">The sequence shown here is derived from an EMBL/GenBank/DDBJ whole genome shotgun (WGS) entry which is preliminary data.</text>
</comment>
<feature type="compositionally biased region" description="Basic residues" evidence="1">
    <location>
        <begin position="45"/>
        <end position="57"/>
    </location>
</feature>
<proteinExistence type="predicted"/>